<dbReference type="AlphaFoldDB" id="A0A5S3PRM4"/>
<feature type="transmembrane region" description="Helical" evidence="4">
    <location>
        <begin position="175"/>
        <end position="193"/>
    </location>
</feature>
<dbReference type="Pfam" id="PF07690">
    <property type="entry name" value="MFS_1"/>
    <property type="match status" value="1"/>
</dbReference>
<feature type="transmembrane region" description="Helical" evidence="4">
    <location>
        <begin position="308"/>
        <end position="326"/>
    </location>
</feature>
<feature type="transmembrane region" description="Helical" evidence="4">
    <location>
        <begin position="221"/>
        <end position="242"/>
    </location>
</feature>
<dbReference type="PANTHER" id="PTHR23528">
    <property type="match status" value="1"/>
</dbReference>
<protein>
    <submittedName>
        <fullName evidence="6">MFS transporter</fullName>
    </submittedName>
</protein>
<dbReference type="PROSITE" id="PS50850">
    <property type="entry name" value="MFS"/>
    <property type="match status" value="1"/>
</dbReference>
<evidence type="ECO:0000256" key="2">
    <source>
        <dbReference type="ARBA" id="ARBA00022989"/>
    </source>
</evidence>
<feature type="transmembrane region" description="Helical" evidence="4">
    <location>
        <begin position="347"/>
        <end position="368"/>
    </location>
</feature>
<dbReference type="InterPro" id="IPR036259">
    <property type="entry name" value="MFS_trans_sf"/>
</dbReference>
<dbReference type="InterPro" id="IPR020846">
    <property type="entry name" value="MFS_dom"/>
</dbReference>
<organism evidence="6 7">
    <name type="scientific">Qipengyuania marisflavi</name>
    <dbReference type="NCBI Taxonomy" id="2486356"/>
    <lineage>
        <taxon>Bacteria</taxon>
        <taxon>Pseudomonadati</taxon>
        <taxon>Pseudomonadota</taxon>
        <taxon>Alphaproteobacteria</taxon>
        <taxon>Sphingomonadales</taxon>
        <taxon>Erythrobacteraceae</taxon>
        <taxon>Qipengyuania</taxon>
    </lineage>
</organism>
<accession>A0A5S3PRM4</accession>
<reference evidence="6 7" key="1">
    <citation type="submission" date="2019-05" db="EMBL/GenBank/DDBJ databases">
        <title>Erythrobacter marisflavi sp. nov., isolated from isolated from water of an estuary environment.</title>
        <authorList>
            <person name="Yoon J.-H."/>
        </authorList>
    </citation>
    <scope>NUCLEOTIDE SEQUENCE [LARGE SCALE GENOMIC DNA]</scope>
    <source>
        <strain evidence="6 7">KEM-5</strain>
    </source>
</reference>
<dbReference type="InterPro" id="IPR011701">
    <property type="entry name" value="MFS"/>
</dbReference>
<dbReference type="OrthoDB" id="7428510at2"/>
<keyword evidence="3 4" id="KW-0472">Membrane</keyword>
<evidence type="ECO:0000256" key="4">
    <source>
        <dbReference type="SAM" id="Phobius"/>
    </source>
</evidence>
<feature type="transmembrane region" description="Helical" evidence="4">
    <location>
        <begin position="110"/>
        <end position="132"/>
    </location>
</feature>
<dbReference type="EMBL" id="VCAO01000008">
    <property type="protein sequence ID" value="TMM46250.1"/>
    <property type="molecule type" value="Genomic_DNA"/>
</dbReference>
<feature type="domain" description="Major facilitator superfamily (MFS) profile" evidence="5">
    <location>
        <begin position="14"/>
        <end position="397"/>
    </location>
</feature>
<comment type="caution">
    <text evidence="6">The sequence shown here is derived from an EMBL/GenBank/DDBJ whole genome shotgun (WGS) entry which is preliminary data.</text>
</comment>
<evidence type="ECO:0000256" key="3">
    <source>
        <dbReference type="ARBA" id="ARBA00023136"/>
    </source>
</evidence>
<feature type="transmembrane region" description="Helical" evidence="4">
    <location>
        <begin position="17"/>
        <end position="39"/>
    </location>
</feature>
<keyword evidence="2 4" id="KW-1133">Transmembrane helix</keyword>
<dbReference type="SUPFAM" id="SSF103473">
    <property type="entry name" value="MFS general substrate transporter"/>
    <property type="match status" value="1"/>
</dbReference>
<dbReference type="Gene3D" id="1.20.1250.20">
    <property type="entry name" value="MFS general substrate transporter like domains"/>
    <property type="match status" value="2"/>
</dbReference>
<feature type="transmembrane region" description="Helical" evidence="4">
    <location>
        <begin position="51"/>
        <end position="73"/>
    </location>
</feature>
<evidence type="ECO:0000259" key="5">
    <source>
        <dbReference type="PROSITE" id="PS50850"/>
    </source>
</evidence>
<keyword evidence="7" id="KW-1185">Reference proteome</keyword>
<dbReference type="RefSeq" id="WP_138619124.1">
    <property type="nucleotide sequence ID" value="NZ_VCAO01000008.1"/>
</dbReference>
<gene>
    <name evidence="6" type="ORF">FEV51_11650</name>
</gene>
<evidence type="ECO:0000313" key="6">
    <source>
        <dbReference type="EMBL" id="TMM46250.1"/>
    </source>
</evidence>
<dbReference type="PANTHER" id="PTHR23528:SF1">
    <property type="entry name" value="MAJOR FACILITATOR SUPERFAMILY (MFS) PROFILE DOMAIN-CONTAINING PROTEIN"/>
    <property type="match status" value="1"/>
</dbReference>
<feature type="transmembrane region" description="Helical" evidence="4">
    <location>
        <begin position="144"/>
        <end position="169"/>
    </location>
</feature>
<dbReference type="Proteomes" id="UP000309668">
    <property type="component" value="Unassembled WGS sequence"/>
</dbReference>
<feature type="transmembrane region" description="Helical" evidence="4">
    <location>
        <begin position="85"/>
        <end position="104"/>
    </location>
</feature>
<evidence type="ECO:0000256" key="1">
    <source>
        <dbReference type="ARBA" id="ARBA00022692"/>
    </source>
</evidence>
<evidence type="ECO:0000313" key="7">
    <source>
        <dbReference type="Proteomes" id="UP000309668"/>
    </source>
</evidence>
<feature type="transmembrane region" description="Helical" evidence="4">
    <location>
        <begin position="254"/>
        <end position="271"/>
    </location>
</feature>
<name>A0A5S3PRM4_9SPHN</name>
<feature type="transmembrane region" description="Helical" evidence="4">
    <location>
        <begin position="283"/>
        <end position="302"/>
    </location>
</feature>
<proteinExistence type="predicted"/>
<dbReference type="GO" id="GO:0022857">
    <property type="term" value="F:transmembrane transporter activity"/>
    <property type="evidence" value="ECO:0007669"/>
    <property type="project" value="InterPro"/>
</dbReference>
<keyword evidence="1 4" id="KW-0812">Transmembrane</keyword>
<sequence length="397" mass="41476">MTAANAASQPQQSRRFLLLYALAVAGGAVAYVPFLTILLPVQVAAFDSGSAVKLLGLLAFAGAIAASLANIGFGWLSDLSGVRRPWIAAGAVLSGVLLSAMRLVEDTTTLIALIIAWQFALNMMLAPLAAWAGDSVPDAQKGMLGGLLAIAPAMGALSGALVTIPGFAVTEVRPMVVAGLVAAMVLPVLIFGNPRPMPALMDKSAPRAATTRPRGTAARMWLARLLVQIAEAALFAYLLIWFRSVDAEFGDNDTAILFAIVLALAVPLALLAGRWSDRAERPVLPLTIGSGIGAFGLVVMGLAPSLTIAIAGYVVFGLATSVFLALHSSQTLRVLPSPRTRGRDLGVFNLTNTVPSLIMPWLTLALVPVFGFDALFMVLAALSVVACILLMTLQRRI</sequence>
<feature type="transmembrane region" description="Helical" evidence="4">
    <location>
        <begin position="374"/>
        <end position="393"/>
    </location>
</feature>